<protein>
    <submittedName>
        <fullName evidence="2">Uncharacterized protein</fullName>
    </submittedName>
</protein>
<reference evidence="2 3" key="1">
    <citation type="submission" date="2020-08" db="EMBL/GenBank/DDBJ databases">
        <title>Sequencing the genomes of 1000 actinobacteria strains.</title>
        <authorList>
            <person name="Klenk H.-P."/>
        </authorList>
    </citation>
    <scope>NUCLEOTIDE SEQUENCE [LARGE SCALE GENOMIC DNA]</scope>
    <source>
        <strain evidence="2 3">DSM 44320</strain>
    </source>
</reference>
<feature type="transmembrane region" description="Helical" evidence="1">
    <location>
        <begin position="6"/>
        <end position="26"/>
    </location>
</feature>
<sequence length="34" mass="3943">MDPLLSWLISALLQFLIVYFAVRLALKHDRDGRA</sequence>
<keyword evidence="1" id="KW-0472">Membrane</keyword>
<evidence type="ECO:0000313" key="3">
    <source>
        <dbReference type="Proteomes" id="UP000579945"/>
    </source>
</evidence>
<accession>A0A7W5YAV0</accession>
<name>A0A7W5YAV0_9ACTN</name>
<proteinExistence type="predicted"/>
<evidence type="ECO:0000256" key="1">
    <source>
        <dbReference type="SAM" id="Phobius"/>
    </source>
</evidence>
<dbReference type="EMBL" id="JACIBV010000001">
    <property type="protein sequence ID" value="MBB3730731.1"/>
    <property type="molecule type" value="Genomic_DNA"/>
</dbReference>
<comment type="caution">
    <text evidence="2">The sequence shown here is derived from an EMBL/GenBank/DDBJ whole genome shotgun (WGS) entry which is preliminary data.</text>
</comment>
<keyword evidence="1" id="KW-0812">Transmembrane</keyword>
<keyword evidence="1" id="KW-1133">Transmembrane helix</keyword>
<dbReference type="AlphaFoldDB" id="A0A7W5YAV0"/>
<keyword evidence="3" id="KW-1185">Reference proteome</keyword>
<evidence type="ECO:0000313" key="2">
    <source>
        <dbReference type="EMBL" id="MBB3730731.1"/>
    </source>
</evidence>
<dbReference type="Proteomes" id="UP000579945">
    <property type="component" value="Unassembled WGS sequence"/>
</dbReference>
<organism evidence="2 3">
    <name type="scientific">Nonomuraea dietziae</name>
    <dbReference type="NCBI Taxonomy" id="65515"/>
    <lineage>
        <taxon>Bacteria</taxon>
        <taxon>Bacillati</taxon>
        <taxon>Actinomycetota</taxon>
        <taxon>Actinomycetes</taxon>
        <taxon>Streptosporangiales</taxon>
        <taxon>Streptosporangiaceae</taxon>
        <taxon>Nonomuraea</taxon>
    </lineage>
</organism>
<gene>
    <name evidence="2" type="ORF">FHR33_006591</name>
</gene>